<dbReference type="EMBL" id="JANIEX010000162">
    <property type="protein sequence ID" value="KAJ3571981.1"/>
    <property type="molecule type" value="Genomic_DNA"/>
</dbReference>
<reference evidence="3" key="1">
    <citation type="submission" date="2022-07" db="EMBL/GenBank/DDBJ databases">
        <title>Genome Sequence of Leucocoprinus birnbaumii.</title>
        <authorList>
            <person name="Buettner E."/>
        </authorList>
    </citation>
    <scope>NUCLEOTIDE SEQUENCE</scope>
    <source>
        <strain evidence="3">VT141</strain>
    </source>
</reference>
<organism evidence="3 4">
    <name type="scientific">Leucocoprinus birnbaumii</name>
    <dbReference type="NCBI Taxonomy" id="56174"/>
    <lineage>
        <taxon>Eukaryota</taxon>
        <taxon>Fungi</taxon>
        <taxon>Dikarya</taxon>
        <taxon>Basidiomycota</taxon>
        <taxon>Agaricomycotina</taxon>
        <taxon>Agaricomycetes</taxon>
        <taxon>Agaricomycetidae</taxon>
        <taxon>Agaricales</taxon>
        <taxon>Agaricineae</taxon>
        <taxon>Agaricaceae</taxon>
        <taxon>Leucocoprinus</taxon>
    </lineage>
</organism>
<feature type="compositionally biased region" description="Pro residues" evidence="1">
    <location>
        <begin position="227"/>
        <end position="237"/>
    </location>
</feature>
<sequence>MFFGLLLALCAALTPHAAIAGQTPLSLAKAQSFVELDEAWDFGQLPLDNATGHLIFHSVASLLQHWPNTLYRNGHSIVPGTVAPGTILYRISPIPDIPTEPDWVATDPEHAAFFCHAVNASSGCWQLTLMTTRTLKVLYFDGTSAAKMSGGTMDSQDLVIWSRLRPECSGALGEFPRIRDLCRWGRKYGLDGFVRMEMNFELMLCDFHNGAEVVSNLNLPSSDILPPLPSPEIPSPTEPEALLPSPSGCGLPSTSSTSPPSLPLPNTANVFRTTESGSWHDHYPGEHRVHLDLTRFMSFFDTFLFPSLISARAGKARWEYRLEGITEEDVQMLQQRLEDLLGSGVEERTRGSDVDWRALVRVIMTRYEKRLEILHYLLRGKPSFEHGAIMPERNWTAIAIDAHDYLGGMLNPYIVRSAVPPTDNLRSTNLSWAKPVFKACATTHTASLKAAFSSQFTRSERLILESIQATEKELCRVLVHAWADSSQLLKTHQPGSGSGCLFEDAVRRWENEISGLMDWLGWDVWVTCRPACGPEEMCYLPGWLFAYENPKLPHGPVPKYPPVEAEGRPKPFCIREVPPFTENRQFH</sequence>
<dbReference type="Proteomes" id="UP001213000">
    <property type="component" value="Unassembled WGS sequence"/>
</dbReference>
<evidence type="ECO:0000256" key="2">
    <source>
        <dbReference type="SAM" id="SignalP"/>
    </source>
</evidence>
<proteinExistence type="predicted"/>
<evidence type="ECO:0000256" key="1">
    <source>
        <dbReference type="SAM" id="MobiDB-lite"/>
    </source>
</evidence>
<accession>A0AAD5VXA5</accession>
<dbReference type="PANTHER" id="PTHR35204">
    <property type="entry name" value="YALI0A21131P"/>
    <property type="match status" value="1"/>
</dbReference>
<gene>
    <name evidence="3" type="ORF">NP233_g3389</name>
</gene>
<dbReference type="PANTHER" id="PTHR35204:SF1">
    <property type="entry name" value="ENTEROTOXIN"/>
    <property type="match status" value="1"/>
</dbReference>
<feature type="signal peptide" evidence="2">
    <location>
        <begin position="1"/>
        <end position="20"/>
    </location>
</feature>
<feature type="region of interest" description="Disordered" evidence="1">
    <location>
        <begin position="227"/>
        <end position="269"/>
    </location>
</feature>
<feature type="compositionally biased region" description="Low complexity" evidence="1">
    <location>
        <begin position="238"/>
        <end position="259"/>
    </location>
</feature>
<dbReference type="AlphaFoldDB" id="A0AAD5VXA5"/>
<name>A0AAD5VXA5_9AGAR</name>
<evidence type="ECO:0000313" key="3">
    <source>
        <dbReference type="EMBL" id="KAJ3571981.1"/>
    </source>
</evidence>
<keyword evidence="4" id="KW-1185">Reference proteome</keyword>
<dbReference type="InterPro" id="IPR038921">
    <property type="entry name" value="YOR389W-like"/>
</dbReference>
<comment type="caution">
    <text evidence="3">The sequence shown here is derived from an EMBL/GenBank/DDBJ whole genome shotgun (WGS) entry which is preliminary data.</text>
</comment>
<evidence type="ECO:0000313" key="4">
    <source>
        <dbReference type="Proteomes" id="UP001213000"/>
    </source>
</evidence>
<protein>
    <submittedName>
        <fullName evidence="3">Uncharacterized protein</fullName>
    </submittedName>
</protein>
<keyword evidence="2" id="KW-0732">Signal</keyword>
<feature type="chain" id="PRO_5042276554" evidence="2">
    <location>
        <begin position="21"/>
        <end position="587"/>
    </location>
</feature>